<dbReference type="GO" id="GO:0050906">
    <property type="term" value="P:detection of stimulus involved in sensory perception"/>
    <property type="evidence" value="ECO:0007669"/>
    <property type="project" value="UniProtKB-ARBA"/>
</dbReference>
<evidence type="ECO:0000256" key="2">
    <source>
        <dbReference type="ARBA" id="ARBA00008685"/>
    </source>
</evidence>
<evidence type="ECO:0000256" key="8">
    <source>
        <dbReference type="ARBA" id="ARBA00023180"/>
    </source>
</evidence>
<evidence type="ECO:0000313" key="12">
    <source>
        <dbReference type="Proteomes" id="UP001329430"/>
    </source>
</evidence>
<comment type="subcellular location">
    <subcellularLocation>
        <location evidence="1">Cell membrane</location>
        <topology evidence="1">Multi-pass membrane protein</topology>
    </subcellularLocation>
</comment>
<evidence type="ECO:0000313" key="11">
    <source>
        <dbReference type="EMBL" id="KAK5641047.1"/>
    </source>
</evidence>
<keyword evidence="12" id="KW-1185">Reference proteome</keyword>
<proteinExistence type="inferred from homology"/>
<comment type="similarity">
    <text evidence="2">Belongs to the glutamate-gated ion channel (TC 1.A.10.1) family.</text>
</comment>
<feature type="transmembrane region" description="Helical" evidence="9">
    <location>
        <begin position="162"/>
        <end position="179"/>
    </location>
</feature>
<keyword evidence="7" id="KW-0675">Receptor</keyword>
<evidence type="ECO:0000256" key="3">
    <source>
        <dbReference type="ARBA" id="ARBA00022475"/>
    </source>
</evidence>
<name>A0AAN7ZFY4_9COLE</name>
<dbReference type="GO" id="GO:0005886">
    <property type="term" value="C:plasma membrane"/>
    <property type="evidence" value="ECO:0007669"/>
    <property type="project" value="UniProtKB-SubCell"/>
</dbReference>
<evidence type="ECO:0000256" key="1">
    <source>
        <dbReference type="ARBA" id="ARBA00004651"/>
    </source>
</evidence>
<keyword evidence="8" id="KW-0325">Glycoprotein</keyword>
<comment type="caution">
    <text evidence="11">The sequence shown here is derived from an EMBL/GenBank/DDBJ whole genome shotgun (WGS) entry which is preliminary data.</text>
</comment>
<evidence type="ECO:0000256" key="7">
    <source>
        <dbReference type="ARBA" id="ARBA00023170"/>
    </source>
</evidence>
<accession>A0AAN7ZFY4</accession>
<keyword evidence="6 9" id="KW-0472">Membrane</keyword>
<evidence type="ECO:0000256" key="5">
    <source>
        <dbReference type="ARBA" id="ARBA00022989"/>
    </source>
</evidence>
<evidence type="ECO:0000256" key="9">
    <source>
        <dbReference type="SAM" id="Phobius"/>
    </source>
</evidence>
<dbReference type="GO" id="GO:0015276">
    <property type="term" value="F:ligand-gated monoatomic ion channel activity"/>
    <property type="evidence" value="ECO:0007669"/>
    <property type="project" value="InterPro"/>
</dbReference>
<dbReference type="Pfam" id="PF00060">
    <property type="entry name" value="Lig_chan"/>
    <property type="match status" value="1"/>
</dbReference>
<keyword evidence="3" id="KW-1003">Cell membrane</keyword>
<feature type="non-terminal residue" evidence="11">
    <location>
        <position position="1"/>
    </location>
</feature>
<dbReference type="PANTHER" id="PTHR42643">
    <property type="entry name" value="IONOTROPIC RECEPTOR 20A-RELATED"/>
    <property type="match status" value="1"/>
</dbReference>
<evidence type="ECO:0000259" key="10">
    <source>
        <dbReference type="Pfam" id="PF00060"/>
    </source>
</evidence>
<feature type="transmembrane region" description="Helical" evidence="9">
    <location>
        <begin position="130"/>
        <end position="150"/>
    </location>
</feature>
<evidence type="ECO:0000256" key="4">
    <source>
        <dbReference type="ARBA" id="ARBA00022692"/>
    </source>
</evidence>
<feature type="transmembrane region" description="Helical" evidence="9">
    <location>
        <begin position="191"/>
        <end position="213"/>
    </location>
</feature>
<sequence>DLTFSFTNIIHQMNKCPITFLYGENGMFDRKKLFSHADYIFYVIKELSNSSNATFKRATYKDPSEFVIEGMNIRNIVIGWTTQKYDLGSTHDNGIPATVTEPLVTIDIVWLVPKAEQISNMNAFVKVFNYNVWIAVGVTLICTWLTWFLIISWKGKFTFDKLGLAFINVWSLTICGCIAQFPRSFALRITLLSYLIYVIHIQCALTSNMATILTTPRYDFQISNLEELAESGLPIYIIKSLQETQFNLNDTNHKLYTQLQKQLRPVSLSKLQKAFSRKIDVHQIRDNSMTGAYTIRLALLPDHFFAPTLNSLLNKIEESGIAVKMKNDFENEYFPKNVSKEENDEELTLPHLAFIFIFLGLGLSIACVVFCLEHVVHKFL</sequence>
<dbReference type="InterPro" id="IPR001320">
    <property type="entry name" value="Iontro_rcpt_C"/>
</dbReference>
<feature type="transmembrane region" description="Helical" evidence="9">
    <location>
        <begin position="352"/>
        <end position="372"/>
    </location>
</feature>
<keyword evidence="5 9" id="KW-1133">Transmembrane helix</keyword>
<gene>
    <name evidence="11" type="ORF">RI129_009594</name>
</gene>
<dbReference type="Gene3D" id="1.10.287.70">
    <property type="match status" value="1"/>
</dbReference>
<dbReference type="EMBL" id="JAVRBK010000007">
    <property type="protein sequence ID" value="KAK5641047.1"/>
    <property type="molecule type" value="Genomic_DNA"/>
</dbReference>
<dbReference type="InterPro" id="IPR052192">
    <property type="entry name" value="Insect_Ionotropic_Sensory_Rcpt"/>
</dbReference>
<reference evidence="11 12" key="1">
    <citation type="journal article" date="2024" name="Insects">
        <title>An Improved Chromosome-Level Genome Assembly of the Firefly Pyrocoelia pectoralis.</title>
        <authorList>
            <person name="Fu X."/>
            <person name="Meyer-Rochow V.B."/>
            <person name="Ballantyne L."/>
            <person name="Zhu X."/>
        </authorList>
    </citation>
    <scope>NUCLEOTIDE SEQUENCE [LARGE SCALE GENOMIC DNA]</scope>
    <source>
        <strain evidence="11">XCY_ONT2</strain>
    </source>
</reference>
<feature type="domain" description="Ionotropic glutamate receptor C-terminal" evidence="10">
    <location>
        <begin position="135"/>
        <end position="363"/>
    </location>
</feature>
<protein>
    <recommendedName>
        <fullName evidence="10">Ionotropic glutamate receptor C-terminal domain-containing protein</fullName>
    </recommendedName>
</protein>
<organism evidence="11 12">
    <name type="scientific">Pyrocoelia pectoralis</name>
    <dbReference type="NCBI Taxonomy" id="417401"/>
    <lineage>
        <taxon>Eukaryota</taxon>
        <taxon>Metazoa</taxon>
        <taxon>Ecdysozoa</taxon>
        <taxon>Arthropoda</taxon>
        <taxon>Hexapoda</taxon>
        <taxon>Insecta</taxon>
        <taxon>Pterygota</taxon>
        <taxon>Neoptera</taxon>
        <taxon>Endopterygota</taxon>
        <taxon>Coleoptera</taxon>
        <taxon>Polyphaga</taxon>
        <taxon>Elateriformia</taxon>
        <taxon>Elateroidea</taxon>
        <taxon>Lampyridae</taxon>
        <taxon>Lampyrinae</taxon>
        <taxon>Pyrocoelia</taxon>
    </lineage>
</organism>
<dbReference type="PANTHER" id="PTHR42643:SF38">
    <property type="entry name" value="IONOTROPIC RECEPTOR 100A"/>
    <property type="match status" value="1"/>
</dbReference>
<dbReference type="Proteomes" id="UP001329430">
    <property type="component" value="Chromosome 7"/>
</dbReference>
<evidence type="ECO:0000256" key="6">
    <source>
        <dbReference type="ARBA" id="ARBA00023136"/>
    </source>
</evidence>
<dbReference type="AlphaFoldDB" id="A0AAN7ZFY4"/>
<keyword evidence="4 9" id="KW-0812">Transmembrane</keyword>